<dbReference type="InterPro" id="IPR023214">
    <property type="entry name" value="HAD_sf"/>
</dbReference>
<feature type="region of interest" description="Disordered" evidence="2">
    <location>
        <begin position="237"/>
        <end position="283"/>
    </location>
</feature>
<dbReference type="Gene3D" id="3.40.50.1000">
    <property type="entry name" value="HAD superfamily/HAD-like"/>
    <property type="match status" value="1"/>
</dbReference>
<dbReference type="GeneID" id="63680900"/>
<dbReference type="EMBL" id="AWTV01000009">
    <property type="protein sequence ID" value="KIH88660.1"/>
    <property type="molecule type" value="Genomic_DNA"/>
</dbReference>
<dbReference type="OrthoDB" id="1711508at2759"/>
<keyword evidence="5" id="KW-1185">Reference proteome</keyword>
<name>A0A0C2IP17_9PEZI</name>
<keyword evidence="1" id="KW-0809">Transit peptide</keyword>
<keyword evidence="1" id="KW-0496">Mitochondrion</keyword>
<gene>
    <name evidence="4" type="ORF">SPBR_07725</name>
</gene>
<dbReference type="SMART" id="SM00577">
    <property type="entry name" value="CPDc"/>
    <property type="match status" value="1"/>
</dbReference>
<dbReference type="PANTHER" id="PTHR12210">
    <property type="entry name" value="DULLARD PROTEIN PHOSPHATASE"/>
    <property type="match status" value="1"/>
</dbReference>
<dbReference type="InterPro" id="IPR004274">
    <property type="entry name" value="FCP1_dom"/>
</dbReference>
<evidence type="ECO:0000313" key="4">
    <source>
        <dbReference type="EMBL" id="KIH88660.1"/>
    </source>
</evidence>
<dbReference type="AlphaFoldDB" id="A0A0C2IP17"/>
<dbReference type="PROSITE" id="PS50969">
    <property type="entry name" value="FCP1"/>
    <property type="match status" value="1"/>
</dbReference>
<dbReference type="RefSeq" id="XP_040616670.1">
    <property type="nucleotide sequence ID" value="XM_040765979.1"/>
</dbReference>
<dbReference type="GO" id="GO:0005744">
    <property type="term" value="C:TIM23 mitochondrial import inner membrane translocase complex"/>
    <property type="evidence" value="ECO:0007669"/>
    <property type="project" value="UniProtKB-UniRule"/>
</dbReference>
<evidence type="ECO:0000256" key="2">
    <source>
        <dbReference type="SAM" id="MobiDB-lite"/>
    </source>
</evidence>
<organism evidence="4 5">
    <name type="scientific">Sporothrix brasiliensis 5110</name>
    <dbReference type="NCBI Taxonomy" id="1398154"/>
    <lineage>
        <taxon>Eukaryota</taxon>
        <taxon>Fungi</taxon>
        <taxon>Dikarya</taxon>
        <taxon>Ascomycota</taxon>
        <taxon>Pezizomycotina</taxon>
        <taxon>Sordariomycetes</taxon>
        <taxon>Sordariomycetidae</taxon>
        <taxon>Ophiostomatales</taxon>
        <taxon>Ophiostomataceae</taxon>
        <taxon>Sporothrix</taxon>
    </lineage>
</organism>
<comment type="subcellular location">
    <subcellularLocation>
        <location evidence="1">Mitochondrion inner membrane</location>
        <topology evidence="1">Single-pass membrane protein</topology>
    </subcellularLocation>
</comment>
<evidence type="ECO:0000256" key="1">
    <source>
        <dbReference type="RuleBase" id="RU365079"/>
    </source>
</evidence>
<feature type="compositionally biased region" description="Basic residues" evidence="2">
    <location>
        <begin position="256"/>
        <end position="273"/>
    </location>
</feature>
<accession>A0A0C2IP17</accession>
<comment type="function">
    <text evidence="1">Essential component of the TIM23 complex, a complex that mediates the translocation of transit peptide-containing proteins across the mitochondrial inner membrane.</text>
</comment>
<dbReference type="HOGENOM" id="CLU_018875_0_2_1"/>
<feature type="compositionally biased region" description="Acidic residues" evidence="2">
    <location>
        <begin position="237"/>
        <end position="247"/>
    </location>
</feature>
<dbReference type="VEuPathDB" id="FungiDB:SPBR_07725"/>
<comment type="caution">
    <text evidence="4">The sequence shown here is derived from an EMBL/GenBank/DDBJ whole genome shotgun (WGS) entry which is preliminary data.</text>
</comment>
<keyword evidence="1" id="KW-0653">Protein transport</keyword>
<proteinExistence type="inferred from homology"/>
<protein>
    <recommendedName>
        <fullName evidence="1">Mitochondrial import inner membrane translocase subunit TIM50</fullName>
    </recommendedName>
</protein>
<evidence type="ECO:0000259" key="3">
    <source>
        <dbReference type="PROSITE" id="PS50969"/>
    </source>
</evidence>
<sequence>MDNIETPRPPRPDIQEPSEESGGVPDPTPEYLQQTERESKRLESPQPLLIISDLNGTLLHRPDSYGNPRTAVPRPYAPLFIDYMIKSFWFAFWSSARPQNVRHMVNAIIHPENKAKLVAMWDRSRFGLTRDDYCGRTQCYKRLSLMWEDPDVARTHPHYETGGRWSQANTVLIDDTATKARSEPFNLIEIPEFADKQDKYDFVLPQVHDYINELAFQSDVSAYIRAHPFQPQEDPEMAFEVAQEDETTSQGPKVVRNSKRRRPDKPKADRRRGQHEGVFSDRF</sequence>
<dbReference type="Pfam" id="PF03031">
    <property type="entry name" value="NIF"/>
    <property type="match status" value="1"/>
</dbReference>
<dbReference type="Proteomes" id="UP000031575">
    <property type="component" value="Unassembled WGS sequence"/>
</dbReference>
<evidence type="ECO:0000313" key="5">
    <source>
        <dbReference type="Proteomes" id="UP000031575"/>
    </source>
</evidence>
<reference evidence="4 5" key="1">
    <citation type="journal article" date="2014" name="BMC Genomics">
        <title>Comparative genomics of the major fungal agents of human and animal Sporotrichosis: Sporothrix schenckii and Sporothrix brasiliensis.</title>
        <authorList>
            <person name="Teixeira M.M."/>
            <person name="de Almeida L.G."/>
            <person name="Kubitschek-Barreira P."/>
            <person name="Alves F.L."/>
            <person name="Kioshima E.S."/>
            <person name="Abadio A.K."/>
            <person name="Fernandes L."/>
            <person name="Derengowski L.S."/>
            <person name="Ferreira K.S."/>
            <person name="Souza R.C."/>
            <person name="Ruiz J.C."/>
            <person name="de Andrade N.C."/>
            <person name="Paes H.C."/>
            <person name="Nicola A.M."/>
            <person name="Albuquerque P."/>
            <person name="Gerber A.L."/>
            <person name="Martins V.P."/>
            <person name="Peconick L.D."/>
            <person name="Neto A.V."/>
            <person name="Chaucanez C.B."/>
            <person name="Silva P.A."/>
            <person name="Cunha O.L."/>
            <person name="de Oliveira F.F."/>
            <person name="dos Santos T.C."/>
            <person name="Barros A.L."/>
            <person name="Soares M.A."/>
            <person name="de Oliveira L.M."/>
            <person name="Marini M.M."/>
            <person name="Villalobos-Duno H."/>
            <person name="Cunha M.M."/>
            <person name="de Hoog S."/>
            <person name="da Silveira J.F."/>
            <person name="Henrissat B."/>
            <person name="Nino-Vega G.A."/>
            <person name="Cisalpino P.S."/>
            <person name="Mora-Montes H.M."/>
            <person name="Almeida S.R."/>
            <person name="Stajich J.E."/>
            <person name="Lopes-Bezerra L.M."/>
            <person name="Vasconcelos A.T."/>
            <person name="Felipe M.S."/>
        </authorList>
    </citation>
    <scope>NUCLEOTIDE SEQUENCE [LARGE SCALE GENOMIC DNA]</scope>
    <source>
        <strain evidence="4 5">5110</strain>
    </source>
</reference>
<comment type="subunit">
    <text evidence="1">Component of the TIM23 complex.</text>
</comment>
<dbReference type="GO" id="GO:0015031">
    <property type="term" value="P:protein transport"/>
    <property type="evidence" value="ECO:0007669"/>
    <property type="project" value="UniProtKB-KW"/>
</dbReference>
<dbReference type="InterPro" id="IPR050365">
    <property type="entry name" value="TIM50"/>
</dbReference>
<keyword evidence="1" id="KW-0811">Translocation</keyword>
<dbReference type="InterPro" id="IPR036412">
    <property type="entry name" value="HAD-like_sf"/>
</dbReference>
<feature type="compositionally biased region" description="Basic and acidic residues" evidence="2">
    <location>
        <begin position="274"/>
        <end position="283"/>
    </location>
</feature>
<feature type="domain" description="FCP1 homology" evidence="3">
    <location>
        <begin position="43"/>
        <end position="214"/>
    </location>
</feature>
<dbReference type="SUPFAM" id="SSF56784">
    <property type="entry name" value="HAD-like"/>
    <property type="match status" value="1"/>
</dbReference>
<comment type="similarity">
    <text evidence="1">Belongs to the TIM50 family.</text>
</comment>
<keyword evidence="1" id="KW-0813">Transport</keyword>
<feature type="region of interest" description="Disordered" evidence="2">
    <location>
        <begin position="1"/>
        <end position="46"/>
    </location>
</feature>